<dbReference type="PANTHER" id="PTHR33337:SF40">
    <property type="entry name" value="CENP-V_GFA DOMAIN-CONTAINING PROTEIN-RELATED"/>
    <property type="match status" value="1"/>
</dbReference>
<dbReference type="SUPFAM" id="SSF51316">
    <property type="entry name" value="Mss4-like"/>
    <property type="match status" value="1"/>
</dbReference>
<evidence type="ECO:0000256" key="4">
    <source>
        <dbReference type="ARBA" id="ARBA00023239"/>
    </source>
</evidence>
<dbReference type="EMBL" id="BFAD01000006">
    <property type="protein sequence ID" value="GBE84404.1"/>
    <property type="molecule type" value="Genomic_DNA"/>
</dbReference>
<evidence type="ECO:0000256" key="1">
    <source>
        <dbReference type="ARBA" id="ARBA00005495"/>
    </source>
</evidence>
<reference evidence="6 7" key="1">
    <citation type="journal article" date="2018" name="Sci. Rep.">
        <title>Genome sequence of the cauliflower mushroom Sparassis crispa (Hanabiratake) and its association with beneficial usage.</title>
        <authorList>
            <person name="Kiyama R."/>
            <person name="Furutani Y."/>
            <person name="Kawaguchi K."/>
            <person name="Nakanishi T."/>
        </authorList>
    </citation>
    <scope>NUCLEOTIDE SEQUENCE [LARGE SCALE GENOMIC DNA]</scope>
</reference>
<evidence type="ECO:0000313" key="7">
    <source>
        <dbReference type="Proteomes" id="UP000287166"/>
    </source>
</evidence>
<evidence type="ECO:0000259" key="5">
    <source>
        <dbReference type="PROSITE" id="PS51891"/>
    </source>
</evidence>
<sequence length="152" mass="17110">MPETLLKGSCYCGSVSYSVAGGPVLSAYCHCINCQRLSGCPFIHTVHVEFDAFSWTHPPPHGAQLESYTIENKPWKTRWRCKQCGVCVAGHNAQTDNWSIWGPHLERGEDGKIKDWGVVKPTAHIFYVTRVLDVDDDLGKWEGYENKSLRLS</sequence>
<accession>A0A401GRQ2</accession>
<organism evidence="6 7">
    <name type="scientific">Sparassis crispa</name>
    <dbReference type="NCBI Taxonomy" id="139825"/>
    <lineage>
        <taxon>Eukaryota</taxon>
        <taxon>Fungi</taxon>
        <taxon>Dikarya</taxon>
        <taxon>Basidiomycota</taxon>
        <taxon>Agaricomycotina</taxon>
        <taxon>Agaricomycetes</taxon>
        <taxon>Polyporales</taxon>
        <taxon>Sparassidaceae</taxon>
        <taxon>Sparassis</taxon>
    </lineage>
</organism>
<keyword evidence="3" id="KW-0862">Zinc</keyword>
<keyword evidence="2" id="KW-0479">Metal-binding</keyword>
<comment type="caution">
    <text evidence="6">The sequence shown here is derived from an EMBL/GenBank/DDBJ whole genome shotgun (WGS) entry which is preliminary data.</text>
</comment>
<evidence type="ECO:0000256" key="3">
    <source>
        <dbReference type="ARBA" id="ARBA00022833"/>
    </source>
</evidence>
<dbReference type="STRING" id="139825.A0A401GRQ2"/>
<dbReference type="GO" id="GO:0046872">
    <property type="term" value="F:metal ion binding"/>
    <property type="evidence" value="ECO:0007669"/>
    <property type="project" value="UniProtKB-KW"/>
</dbReference>
<comment type="similarity">
    <text evidence="1">Belongs to the Gfa family.</text>
</comment>
<protein>
    <recommendedName>
        <fullName evidence="5">CENP-V/GFA domain-containing protein</fullName>
    </recommendedName>
</protein>
<dbReference type="PANTHER" id="PTHR33337">
    <property type="entry name" value="GFA DOMAIN-CONTAINING PROTEIN"/>
    <property type="match status" value="1"/>
</dbReference>
<dbReference type="OrthoDB" id="9970124at2759"/>
<feature type="domain" description="CENP-V/GFA" evidence="5">
    <location>
        <begin position="6"/>
        <end position="117"/>
    </location>
</feature>
<dbReference type="Proteomes" id="UP000287166">
    <property type="component" value="Unassembled WGS sequence"/>
</dbReference>
<dbReference type="GeneID" id="38781321"/>
<dbReference type="InParanoid" id="A0A401GRQ2"/>
<dbReference type="Gene3D" id="3.90.1590.10">
    <property type="entry name" value="glutathione-dependent formaldehyde- activating enzyme (gfa)"/>
    <property type="match status" value="1"/>
</dbReference>
<evidence type="ECO:0000256" key="2">
    <source>
        <dbReference type="ARBA" id="ARBA00022723"/>
    </source>
</evidence>
<gene>
    <name evidence="6" type="ORF">SCP_0603830</name>
</gene>
<name>A0A401GRQ2_9APHY</name>
<proteinExistence type="inferred from homology"/>
<dbReference type="Pfam" id="PF04828">
    <property type="entry name" value="GFA"/>
    <property type="match status" value="1"/>
</dbReference>
<keyword evidence="4" id="KW-0456">Lyase</keyword>
<dbReference type="AlphaFoldDB" id="A0A401GRQ2"/>
<dbReference type="PROSITE" id="PS51891">
    <property type="entry name" value="CENP_V_GFA"/>
    <property type="match status" value="1"/>
</dbReference>
<keyword evidence="7" id="KW-1185">Reference proteome</keyword>
<dbReference type="RefSeq" id="XP_027615317.1">
    <property type="nucleotide sequence ID" value="XM_027759516.1"/>
</dbReference>
<dbReference type="GO" id="GO:0016846">
    <property type="term" value="F:carbon-sulfur lyase activity"/>
    <property type="evidence" value="ECO:0007669"/>
    <property type="project" value="InterPro"/>
</dbReference>
<dbReference type="InterPro" id="IPR011057">
    <property type="entry name" value="Mss4-like_sf"/>
</dbReference>
<evidence type="ECO:0000313" key="6">
    <source>
        <dbReference type="EMBL" id="GBE84404.1"/>
    </source>
</evidence>
<dbReference type="InterPro" id="IPR006913">
    <property type="entry name" value="CENP-V/GFA"/>
</dbReference>